<protein>
    <submittedName>
        <fullName evidence="2">Uncharacterized protein</fullName>
    </submittedName>
</protein>
<evidence type="ECO:0000313" key="2">
    <source>
        <dbReference type="EMBL" id="GMR58436.1"/>
    </source>
</evidence>
<evidence type="ECO:0000256" key="1">
    <source>
        <dbReference type="SAM" id="SignalP"/>
    </source>
</evidence>
<sequence>HLRRLRILRQLLLLCFQLSQESLGVVDRHLETFLIRCACNGVLAVAEDATEFWHNLDQLLLLRVTLNNKSFSLRLQLRYSRLEDTMAKIRDGAINALGDEQQTLR</sequence>
<keyword evidence="3" id="KW-1185">Reference proteome</keyword>
<gene>
    <name evidence="2" type="ORF">PMAYCL1PPCAC_28631</name>
</gene>
<feature type="chain" id="PRO_5042924946" evidence="1">
    <location>
        <begin position="25"/>
        <end position="105"/>
    </location>
</feature>
<dbReference type="EMBL" id="BTRK01000006">
    <property type="protein sequence ID" value="GMR58436.1"/>
    <property type="molecule type" value="Genomic_DNA"/>
</dbReference>
<proteinExistence type="predicted"/>
<organism evidence="2 3">
    <name type="scientific">Pristionchus mayeri</name>
    <dbReference type="NCBI Taxonomy" id="1317129"/>
    <lineage>
        <taxon>Eukaryota</taxon>
        <taxon>Metazoa</taxon>
        <taxon>Ecdysozoa</taxon>
        <taxon>Nematoda</taxon>
        <taxon>Chromadorea</taxon>
        <taxon>Rhabditida</taxon>
        <taxon>Rhabditina</taxon>
        <taxon>Diplogasteromorpha</taxon>
        <taxon>Diplogasteroidea</taxon>
        <taxon>Neodiplogasteridae</taxon>
        <taxon>Pristionchus</taxon>
    </lineage>
</organism>
<feature type="non-terminal residue" evidence="2">
    <location>
        <position position="1"/>
    </location>
</feature>
<feature type="signal peptide" evidence="1">
    <location>
        <begin position="1"/>
        <end position="24"/>
    </location>
</feature>
<dbReference type="Proteomes" id="UP001328107">
    <property type="component" value="Unassembled WGS sequence"/>
</dbReference>
<accession>A0AAN5D8M2</accession>
<dbReference type="AlphaFoldDB" id="A0AAN5D8M2"/>
<reference evidence="3" key="1">
    <citation type="submission" date="2022-10" db="EMBL/GenBank/DDBJ databases">
        <title>Genome assembly of Pristionchus species.</title>
        <authorList>
            <person name="Yoshida K."/>
            <person name="Sommer R.J."/>
        </authorList>
    </citation>
    <scope>NUCLEOTIDE SEQUENCE [LARGE SCALE GENOMIC DNA]</scope>
    <source>
        <strain evidence="3">RS5460</strain>
    </source>
</reference>
<name>A0AAN5D8M2_9BILA</name>
<evidence type="ECO:0000313" key="3">
    <source>
        <dbReference type="Proteomes" id="UP001328107"/>
    </source>
</evidence>
<keyword evidence="1" id="KW-0732">Signal</keyword>
<comment type="caution">
    <text evidence="2">The sequence shown here is derived from an EMBL/GenBank/DDBJ whole genome shotgun (WGS) entry which is preliminary data.</text>
</comment>